<evidence type="ECO:0000256" key="4">
    <source>
        <dbReference type="ARBA" id="ARBA00022692"/>
    </source>
</evidence>
<evidence type="ECO:0000259" key="13">
    <source>
        <dbReference type="Pfam" id="PF14703"/>
    </source>
</evidence>
<dbReference type="PANTHER" id="PTHR13018:SF20">
    <property type="entry name" value="SPORULATION-SPECIFIC PROTEIN 75"/>
    <property type="match status" value="1"/>
</dbReference>
<feature type="region of interest" description="Disordered" evidence="7">
    <location>
        <begin position="1082"/>
        <end position="1113"/>
    </location>
</feature>
<evidence type="ECO:0000256" key="8">
    <source>
        <dbReference type="SAM" id="Phobius"/>
    </source>
</evidence>
<feature type="chain" id="PRO_5005544788" evidence="9">
    <location>
        <begin position="19"/>
        <end position="1285"/>
    </location>
</feature>
<keyword evidence="5 8" id="KW-1133">Transmembrane helix</keyword>
<sequence>MAAILLGSALSWADSIAAASAAATAFVDPPSLSEASSPWSTPALARRATGEQAGRAQDARGIGIVSFLTAIGVATAIFAAQFTLFTLLRNKLARIFKPKTYLVPERERTESPPSSLMAMIKGLIDYSDREVINKCGLDAYFFLRYLKTLLVIFIPICAIVLPILIPINYIGGKGHEVDFKDPDKRPSNSTPTGLDTLAWGNVSPDHTGRYSAHLIMAVLVVIWVCAVFFYELRVYIKVRQDYLTSAEHRLRASATTVLVNSIPQKWLSEEALMGLFDVFPGGVRNIWLNRDLTKLLDKISLRDNVHSMLESAETDLIKAAKKAQLKQRDVDERKKRKKQNLKSFTKEERAARDAEEDAEANQRATNGEGTDAGNQHEVPHTVDAGVHESELNVHGQTHHDLNTVQGEELKESGGFRMPGVKNPLLKVGKGFKGVATKAGGEVNDMLVTSNGFMSTNPTDERTNALQPLDPARAQNAAEQAIPSPIPAESLEAQSTHSRAASTISESSTRAIQKKNNHTAAADNTVRAHDNADDMILQERTKFWQFWKPPSGGYAYPVPQGAEAEEFMARRSENQKTVWQSIKGSLPFMGGEDEDTYEYPSAYNADYKNDEDGGAEWEKYLKKKHRPTHRLSPFGITWLPGFPLFNKKVDTIYWCREELARLNLEIEEDQKYPERFPLMPSAFVQFNHQVAAHMACQSVVHHLPRQMSPRMNEISPRDVVWDNMALNWWQEWLRTAIVTVTVSAMIFLWAIPVAWTAALSQLDKLIENADFLSYLKDNKAVGTLVKAIAGVLPAAMLAILLILVPIILTFLAGFKGAKTGAQKTEFVQIFYFVFLFIQVFLIVSIASFFARSLNEFVDNIKKLSSVGAVLDLLADNLPASANYFFSYMVLQALSTSSGTLLQVGALLAWFVLAPMFDSTARNKWSRNTKLNQIRWGSFFPVYTNFACIGLVYCVIAPLISVFAIITFSLLWLAQRYAMLYVNRFETDTGGVLYPRAINQTFTGIYFMELCMAGLFFIVQDSSGNHTCTTHGVIMIVVLVLTIIYQVLLNMSFSPLFRYLPITFEDEAVLRDEAFQRAQDLRFGVAHDEPQDNEDAVDDDIAGEKSPRLPDDDEDIELQKMQPQRGAQGRQLRDHVKQVGSWARDGGKQVGTWAKDGGNQLRKLKLMSDNSKAAQYRRQQRQKDLEAQRAIGDALYGGIHDDIEDLTPEERDILTRHAFQHYALRARRPTVWIPRDDLGVSDDEIRRTRDYSEHIWISNEGTALDSKVRVVYGKNPPDFSEVDIINL</sequence>
<feature type="compositionally biased region" description="Polar residues" evidence="7">
    <location>
        <begin position="491"/>
        <end position="510"/>
    </location>
</feature>
<dbReference type="InterPro" id="IPR027815">
    <property type="entry name" value="CSC1/OSCA1-like_cyt"/>
</dbReference>
<feature type="domain" description="10TM putative phosphate transporter extracellular tail" evidence="11">
    <location>
        <begin position="1204"/>
        <end position="1276"/>
    </location>
</feature>
<protein>
    <submittedName>
        <fullName evidence="14">Uncharacterized protein RSN1</fullName>
    </submittedName>
</protein>
<evidence type="ECO:0000256" key="2">
    <source>
        <dbReference type="ARBA" id="ARBA00007779"/>
    </source>
</evidence>
<dbReference type="Pfam" id="PF02714">
    <property type="entry name" value="RSN1_7TM"/>
    <property type="match status" value="1"/>
</dbReference>
<dbReference type="GO" id="GO:0005886">
    <property type="term" value="C:plasma membrane"/>
    <property type="evidence" value="ECO:0007669"/>
    <property type="project" value="TreeGrafter"/>
</dbReference>
<dbReference type="InterPro" id="IPR003864">
    <property type="entry name" value="CSC1/OSCA1-like_7TM"/>
</dbReference>
<evidence type="ECO:0000259" key="10">
    <source>
        <dbReference type="Pfam" id="PF02714"/>
    </source>
</evidence>
<keyword evidence="15" id="KW-1185">Reference proteome</keyword>
<dbReference type="InterPro" id="IPR032880">
    <property type="entry name" value="CSC1/OSCA1-like_N"/>
</dbReference>
<accession>A0A0L0N3P4</accession>
<keyword evidence="4 8" id="KW-0812">Transmembrane</keyword>
<feature type="transmembrane region" description="Helical" evidence="8">
    <location>
        <begin position="210"/>
        <end position="230"/>
    </location>
</feature>
<feature type="transmembrane region" description="Helical" evidence="8">
    <location>
        <begin position="825"/>
        <end position="849"/>
    </location>
</feature>
<feature type="compositionally biased region" description="Acidic residues" evidence="7">
    <location>
        <begin position="1089"/>
        <end position="1099"/>
    </location>
</feature>
<feature type="compositionally biased region" description="Basic and acidic residues" evidence="7">
    <location>
        <begin position="344"/>
        <end position="353"/>
    </location>
</feature>
<dbReference type="EMBL" id="LFRF01000023">
    <property type="protein sequence ID" value="KND88702.1"/>
    <property type="molecule type" value="Genomic_DNA"/>
</dbReference>
<dbReference type="OrthoDB" id="1076608at2759"/>
<dbReference type="Proteomes" id="UP000036947">
    <property type="component" value="Unassembled WGS sequence"/>
</dbReference>
<feature type="transmembrane region" description="Helical" evidence="8">
    <location>
        <begin position="999"/>
        <end position="1017"/>
    </location>
</feature>
<feature type="transmembrane region" description="Helical" evidence="8">
    <location>
        <begin position="883"/>
        <end position="911"/>
    </location>
</feature>
<dbReference type="Pfam" id="PF12621">
    <property type="entry name" value="PHM7_ext"/>
    <property type="match status" value="1"/>
</dbReference>
<feature type="transmembrane region" description="Helical" evidence="8">
    <location>
        <begin position="786"/>
        <end position="813"/>
    </location>
</feature>
<comment type="subcellular location">
    <subcellularLocation>
        <location evidence="1">Membrane</location>
        <topology evidence="1">Multi-pass membrane protein</topology>
    </subcellularLocation>
</comment>
<evidence type="ECO:0000259" key="11">
    <source>
        <dbReference type="Pfam" id="PF12621"/>
    </source>
</evidence>
<feature type="domain" description="CSC1/OSCA1-like cytosolic" evidence="13">
    <location>
        <begin position="255"/>
        <end position="332"/>
    </location>
</feature>
<reference evidence="14 15" key="1">
    <citation type="journal article" date="2015" name="BMC Genomics">
        <title>The genome of the truffle-parasite Tolypocladium ophioglossoides and the evolution of antifungal peptaibiotics.</title>
        <authorList>
            <person name="Quandt C.A."/>
            <person name="Bushley K.E."/>
            <person name="Spatafora J.W."/>
        </authorList>
    </citation>
    <scope>NUCLEOTIDE SEQUENCE [LARGE SCALE GENOMIC DNA]</scope>
    <source>
        <strain evidence="14 15">CBS 100239</strain>
    </source>
</reference>
<dbReference type="InterPro" id="IPR045122">
    <property type="entry name" value="Csc1-like"/>
</dbReference>
<evidence type="ECO:0000256" key="7">
    <source>
        <dbReference type="SAM" id="MobiDB-lite"/>
    </source>
</evidence>
<feature type="region of interest" description="Disordered" evidence="7">
    <location>
        <begin position="489"/>
        <end position="523"/>
    </location>
</feature>
<keyword evidence="6 8" id="KW-0472">Membrane</keyword>
<evidence type="ECO:0000256" key="5">
    <source>
        <dbReference type="ARBA" id="ARBA00022989"/>
    </source>
</evidence>
<feature type="transmembrane region" description="Helical" evidence="8">
    <location>
        <begin position="64"/>
        <end position="88"/>
    </location>
</feature>
<proteinExistence type="inferred from homology"/>
<keyword evidence="3" id="KW-0813">Transport</keyword>
<evidence type="ECO:0000256" key="9">
    <source>
        <dbReference type="SAM" id="SignalP"/>
    </source>
</evidence>
<evidence type="ECO:0000256" key="6">
    <source>
        <dbReference type="ARBA" id="ARBA00023136"/>
    </source>
</evidence>
<keyword evidence="9" id="KW-0732">Signal</keyword>
<feature type="transmembrane region" description="Helical" evidence="8">
    <location>
        <begin position="957"/>
        <end position="978"/>
    </location>
</feature>
<dbReference type="PANTHER" id="PTHR13018">
    <property type="entry name" value="PROBABLE MEMBRANE PROTEIN DUF221-RELATED"/>
    <property type="match status" value="1"/>
</dbReference>
<evidence type="ECO:0000313" key="15">
    <source>
        <dbReference type="Proteomes" id="UP000036947"/>
    </source>
</evidence>
<feature type="transmembrane region" description="Helical" evidence="8">
    <location>
        <begin position="731"/>
        <end position="754"/>
    </location>
</feature>
<dbReference type="Pfam" id="PF14703">
    <property type="entry name" value="PHM7_cyt"/>
    <property type="match status" value="2"/>
</dbReference>
<organism evidence="14 15">
    <name type="scientific">Tolypocladium ophioglossoides (strain CBS 100239)</name>
    <name type="common">Snaketongue truffleclub</name>
    <name type="synonym">Elaphocordyceps ophioglossoides</name>
    <dbReference type="NCBI Taxonomy" id="1163406"/>
    <lineage>
        <taxon>Eukaryota</taxon>
        <taxon>Fungi</taxon>
        <taxon>Dikarya</taxon>
        <taxon>Ascomycota</taxon>
        <taxon>Pezizomycotina</taxon>
        <taxon>Sordariomycetes</taxon>
        <taxon>Hypocreomycetidae</taxon>
        <taxon>Hypocreales</taxon>
        <taxon>Ophiocordycipitaceae</taxon>
        <taxon>Tolypocladium</taxon>
    </lineage>
</organism>
<evidence type="ECO:0000256" key="1">
    <source>
        <dbReference type="ARBA" id="ARBA00004141"/>
    </source>
</evidence>
<dbReference type="GO" id="GO:0005227">
    <property type="term" value="F:calcium-activated cation channel activity"/>
    <property type="evidence" value="ECO:0007669"/>
    <property type="project" value="InterPro"/>
</dbReference>
<feature type="region of interest" description="Disordered" evidence="7">
    <location>
        <begin position="327"/>
        <end position="378"/>
    </location>
</feature>
<dbReference type="Pfam" id="PF13967">
    <property type="entry name" value="RSN1_TM"/>
    <property type="match status" value="1"/>
</dbReference>
<dbReference type="InterPro" id="IPR022257">
    <property type="entry name" value="PHM7_ext"/>
</dbReference>
<comment type="similarity">
    <text evidence="2">Belongs to the CSC1 (TC 1.A.17) family.</text>
</comment>
<feature type="domain" description="CSC1/OSCA1-like cytosolic" evidence="13">
    <location>
        <begin position="616"/>
        <end position="722"/>
    </location>
</feature>
<feature type="signal peptide" evidence="9">
    <location>
        <begin position="1"/>
        <end position="18"/>
    </location>
</feature>
<feature type="transmembrane region" description="Helical" evidence="8">
    <location>
        <begin position="149"/>
        <end position="170"/>
    </location>
</feature>
<gene>
    <name evidence="14" type="ORF">TOPH_06609</name>
</gene>
<evidence type="ECO:0000259" key="12">
    <source>
        <dbReference type="Pfam" id="PF13967"/>
    </source>
</evidence>
<feature type="transmembrane region" description="Helical" evidence="8">
    <location>
        <begin position="1029"/>
        <end position="1047"/>
    </location>
</feature>
<evidence type="ECO:0000256" key="3">
    <source>
        <dbReference type="ARBA" id="ARBA00022448"/>
    </source>
</evidence>
<comment type="caution">
    <text evidence="14">The sequence shown here is derived from an EMBL/GenBank/DDBJ whole genome shotgun (WGS) entry which is preliminary data.</text>
</comment>
<feature type="domain" description="CSC1/OSCA1-like N-terminal transmembrane" evidence="12">
    <location>
        <begin position="66"/>
        <end position="231"/>
    </location>
</feature>
<name>A0A0L0N3P4_TOLOC</name>
<evidence type="ECO:0000313" key="14">
    <source>
        <dbReference type="EMBL" id="KND88702.1"/>
    </source>
</evidence>
<feature type="domain" description="CSC1/OSCA1-like 7TM region" evidence="10">
    <location>
        <begin position="733"/>
        <end position="1014"/>
    </location>
</feature>